<evidence type="ECO:0000313" key="5">
    <source>
        <dbReference type="EMBL" id="VVA19122.1"/>
    </source>
</evidence>
<feature type="repeat" description="PPR" evidence="3">
    <location>
        <begin position="397"/>
        <end position="427"/>
    </location>
</feature>
<feature type="repeat" description="PPR" evidence="3">
    <location>
        <begin position="362"/>
        <end position="396"/>
    </location>
</feature>
<dbReference type="Pfam" id="PF01535">
    <property type="entry name" value="PPR"/>
    <property type="match status" value="2"/>
</dbReference>
<evidence type="ECO:0000313" key="7">
    <source>
        <dbReference type="Proteomes" id="UP001054821"/>
    </source>
</evidence>
<dbReference type="InParanoid" id="A0A5E4EUH7"/>
<evidence type="ECO:0000313" key="6">
    <source>
        <dbReference type="Proteomes" id="UP000327085"/>
    </source>
</evidence>
<dbReference type="InterPro" id="IPR002885">
    <property type="entry name" value="PPR_rpt"/>
</dbReference>
<dbReference type="Proteomes" id="UP000327085">
    <property type="component" value="Chromosome 3"/>
</dbReference>
<dbReference type="InterPro" id="IPR050667">
    <property type="entry name" value="PPR-containing_protein"/>
</dbReference>
<dbReference type="PROSITE" id="PS51375">
    <property type="entry name" value="PPR"/>
    <property type="match status" value="9"/>
</dbReference>
<feature type="repeat" description="PPR" evidence="3">
    <location>
        <begin position="292"/>
        <end position="326"/>
    </location>
</feature>
<dbReference type="InterPro" id="IPR011990">
    <property type="entry name" value="TPR-like_helical_dom_sf"/>
</dbReference>
<proteinExistence type="inferred from homology"/>
<reference evidence="4 7" key="3">
    <citation type="journal article" date="2022" name="G3 (Bethesda)">
        <title>Whole-genome sequence and methylome profiling of the almond [Prunus dulcis (Mill.) D.A. Webb] cultivar 'Nonpareil'.</title>
        <authorList>
            <person name="D'Amico-Willman K.M."/>
            <person name="Ouma W.Z."/>
            <person name="Meulia T."/>
            <person name="Sideli G.M."/>
            <person name="Gradziel T.M."/>
            <person name="Fresnedo-Ramirez J."/>
        </authorList>
    </citation>
    <scope>NUCLEOTIDE SEQUENCE [LARGE SCALE GENOMIC DNA]</scope>
    <source>
        <strain evidence="4">Clone GOH B32 T37-40</strain>
    </source>
</reference>
<accession>A0A5E4EUH7</accession>
<dbReference type="PANTHER" id="PTHR47939">
    <property type="entry name" value="MEMBRANE-ASSOCIATED SALT-INDUCIBLE PROTEIN-LIKE"/>
    <property type="match status" value="1"/>
</dbReference>
<dbReference type="Pfam" id="PF13812">
    <property type="entry name" value="PPR_3"/>
    <property type="match status" value="1"/>
</dbReference>
<sequence length="602" mass="68136">MGEVMRVSVSIVIMSNGFLFQHKAFNPISSVHKIGYRHSRQCLVSMWLPNMLPINLTSACTKKAKSLTLRNMVAGGQSGLVCEEEEEDKVVQREGGYEASFVKQTLPPWGELAIDEDLDIEPEVPIQPESCLKRKASLNVNRVSFLEEMDEETLSKRILVLSRTNKTRSALELFTSMELSGLLPNLHACNSLLSCLLRNELLDDGLRVFEFMKRKKLATGHTYSLLLKAVSVAEGCSSAIEMFVAMEEESEVRDSFDTIVYNTMISICGKVNNWRETERLWRHIKENGLTGTRVTYCILVSIFVRCGQHELALDAYNEMIQNKFEPGNDTMHAIIGACSKDGKWDLALNIFQSMLDRGLKPNAVAFNALINSLGKAGEVELAFRVYNIMKCLGHSPDAYTWNALLGALYRANRHDDALRLYESIKTSQGSQLNSHLYNMALMSCSKLGLWDKALKLFWQLEASGQSVSTASYNLVISACEKARKPEVALQVYEHMVHQKCTPDIFTYLSLIRGCIWGSLWDEVEEILNWAAPDMSLYNAAIQGMCLRGKIELAKKIYTKMRENGLQPDGKTRAMMLQNLQRRKKKQPPRYKTSSKFSYYCRN</sequence>
<comment type="similarity">
    <text evidence="1">Belongs to the PPR family. P subfamily.</text>
</comment>
<protein>
    <submittedName>
        <fullName evidence="5">PREDICTED: pentatricopeptide repeat-containing</fullName>
    </submittedName>
</protein>
<evidence type="ECO:0000256" key="1">
    <source>
        <dbReference type="ARBA" id="ARBA00007626"/>
    </source>
</evidence>
<reference evidence="5" key="1">
    <citation type="submission" date="2019-07" db="EMBL/GenBank/DDBJ databases">
        <authorList>
            <person name="Alioto T."/>
            <person name="Alioto T."/>
            <person name="Gomez Garrido J."/>
        </authorList>
    </citation>
    <scope>NUCLEOTIDE SEQUENCE</scope>
</reference>
<feature type="repeat" description="PPR" evidence="3">
    <location>
        <begin position="257"/>
        <end position="291"/>
    </location>
</feature>
<dbReference type="NCBIfam" id="TIGR00756">
    <property type="entry name" value="PPR"/>
    <property type="match status" value="8"/>
</dbReference>
<feature type="repeat" description="PPR" evidence="3">
    <location>
        <begin position="468"/>
        <end position="502"/>
    </location>
</feature>
<gene>
    <name evidence="5" type="ORF">ALMOND_2B002485</name>
    <name evidence="4" type="ORF">L3X38_019964</name>
</gene>
<dbReference type="EMBL" id="CABIKO010000034">
    <property type="protein sequence ID" value="VVA19122.1"/>
    <property type="molecule type" value="Genomic_DNA"/>
</dbReference>
<feature type="repeat" description="PPR" evidence="3">
    <location>
        <begin position="327"/>
        <end position="361"/>
    </location>
</feature>
<name>A0A5E4EUH7_PRUDU</name>
<dbReference type="Gramene" id="VVA19122">
    <property type="protein sequence ID" value="VVA19122"/>
    <property type="gene ID" value="Prudul26B002485"/>
</dbReference>
<feature type="repeat" description="PPR" evidence="3">
    <location>
        <begin position="533"/>
        <end position="567"/>
    </location>
</feature>
<dbReference type="EMBL" id="JAJFAZ020000003">
    <property type="protein sequence ID" value="KAI5340690.1"/>
    <property type="molecule type" value="Genomic_DNA"/>
</dbReference>
<keyword evidence="7" id="KW-1185">Reference proteome</keyword>
<evidence type="ECO:0000256" key="2">
    <source>
        <dbReference type="ARBA" id="ARBA00022737"/>
    </source>
</evidence>
<evidence type="ECO:0000313" key="4">
    <source>
        <dbReference type="EMBL" id="KAI5340690.1"/>
    </source>
</evidence>
<keyword evidence="2" id="KW-0677">Repeat</keyword>
<dbReference type="AlphaFoldDB" id="A0A5E4EUH7"/>
<evidence type="ECO:0000256" key="3">
    <source>
        <dbReference type="PROSITE-ProRule" id="PRU00708"/>
    </source>
</evidence>
<feature type="repeat" description="PPR" evidence="3">
    <location>
        <begin position="185"/>
        <end position="219"/>
    </location>
</feature>
<dbReference type="OMA" id="ARIHPWS"/>
<dbReference type="Proteomes" id="UP001054821">
    <property type="component" value="Chromosome 3"/>
</dbReference>
<dbReference type="PANTHER" id="PTHR47939:SF13">
    <property type="entry name" value="OS03G0201400 PROTEIN"/>
    <property type="match status" value="1"/>
</dbReference>
<feature type="repeat" description="PPR" evidence="3">
    <location>
        <begin position="433"/>
        <end position="467"/>
    </location>
</feature>
<dbReference type="Pfam" id="PF13041">
    <property type="entry name" value="PPR_2"/>
    <property type="match status" value="4"/>
</dbReference>
<dbReference type="Gene3D" id="1.25.40.10">
    <property type="entry name" value="Tetratricopeptide repeat domain"/>
    <property type="match status" value="5"/>
</dbReference>
<reference evidence="6" key="2">
    <citation type="journal article" date="2020" name="Plant J.">
        <title>Transposons played a major role in the diversification between the closely related almond and peach genomes: results from the almond genome sequence.</title>
        <authorList>
            <person name="Alioto T."/>
            <person name="Alexiou K.G."/>
            <person name="Bardil A."/>
            <person name="Barteri F."/>
            <person name="Castanera R."/>
            <person name="Cruz F."/>
            <person name="Dhingra A."/>
            <person name="Duval H."/>
            <person name="Fernandez I Marti A."/>
            <person name="Frias L."/>
            <person name="Galan B."/>
            <person name="Garcia J.L."/>
            <person name="Howad W."/>
            <person name="Gomez-Garrido J."/>
            <person name="Gut M."/>
            <person name="Julca I."/>
            <person name="Morata J."/>
            <person name="Puigdomenech P."/>
            <person name="Ribeca P."/>
            <person name="Rubio Cabetas M.J."/>
            <person name="Vlasova A."/>
            <person name="Wirthensohn M."/>
            <person name="Garcia-Mas J."/>
            <person name="Gabaldon T."/>
            <person name="Casacuberta J.M."/>
            <person name="Arus P."/>
        </authorList>
    </citation>
    <scope>NUCLEOTIDE SEQUENCE [LARGE SCALE GENOMIC DNA]</scope>
    <source>
        <strain evidence="6">cv. Texas</strain>
    </source>
</reference>
<dbReference type="SUPFAM" id="SSF81901">
    <property type="entry name" value="HCP-like"/>
    <property type="match status" value="1"/>
</dbReference>
<organism evidence="5 6">
    <name type="scientific">Prunus dulcis</name>
    <name type="common">Almond</name>
    <name type="synonym">Amygdalus dulcis</name>
    <dbReference type="NCBI Taxonomy" id="3755"/>
    <lineage>
        <taxon>Eukaryota</taxon>
        <taxon>Viridiplantae</taxon>
        <taxon>Streptophyta</taxon>
        <taxon>Embryophyta</taxon>
        <taxon>Tracheophyta</taxon>
        <taxon>Spermatophyta</taxon>
        <taxon>Magnoliopsida</taxon>
        <taxon>eudicotyledons</taxon>
        <taxon>Gunneridae</taxon>
        <taxon>Pentapetalae</taxon>
        <taxon>rosids</taxon>
        <taxon>fabids</taxon>
        <taxon>Rosales</taxon>
        <taxon>Rosaceae</taxon>
        <taxon>Amygdaloideae</taxon>
        <taxon>Amygdaleae</taxon>
        <taxon>Prunus</taxon>
    </lineage>
</organism>